<dbReference type="RefSeq" id="WP_161482801.1">
    <property type="nucleotide sequence ID" value="NZ_WXEW01000009.1"/>
</dbReference>
<name>A0A7C9J6J8_9ACTN</name>
<accession>A0A7C9J6J8</accession>
<evidence type="ECO:0008006" key="4">
    <source>
        <dbReference type="Google" id="ProtNLM"/>
    </source>
</evidence>
<reference evidence="2 3" key="1">
    <citation type="submission" date="2020-01" db="EMBL/GenBank/DDBJ databases">
        <title>Herbidospora sp. NEAU-GS84 nov., a novel actinomycete isolated from soil.</title>
        <authorList>
            <person name="Han L."/>
        </authorList>
    </citation>
    <scope>NUCLEOTIDE SEQUENCE [LARGE SCALE GENOMIC DNA]</scope>
    <source>
        <strain evidence="2 3">NEAU-GS84</strain>
    </source>
</reference>
<evidence type="ECO:0000313" key="3">
    <source>
        <dbReference type="Proteomes" id="UP000479526"/>
    </source>
</evidence>
<sequence length="147" mass="16232">MRLTRSMISTAIALFIGLAVPLAASQPANAACGTVNSASSYWGWNGTWSTHVVGTNCSTRYGRFVWDTSDQCCNPWWVKIERQLWGSYGWLTTHTQSKRMEFGNFGTHNTGTVPSRPSDGSERFHACWGVGYQLTPPSSWTCGGWVS</sequence>
<keyword evidence="3" id="KW-1185">Reference proteome</keyword>
<evidence type="ECO:0000256" key="1">
    <source>
        <dbReference type="SAM" id="SignalP"/>
    </source>
</evidence>
<comment type="caution">
    <text evidence="2">The sequence shown here is derived from an EMBL/GenBank/DDBJ whole genome shotgun (WGS) entry which is preliminary data.</text>
</comment>
<dbReference type="Proteomes" id="UP000479526">
    <property type="component" value="Unassembled WGS sequence"/>
</dbReference>
<keyword evidence="1" id="KW-0732">Signal</keyword>
<protein>
    <recommendedName>
        <fullName evidence="4">Secreted protein</fullName>
    </recommendedName>
</protein>
<organism evidence="2 3">
    <name type="scientific">Herbidospora solisilvae</name>
    <dbReference type="NCBI Taxonomy" id="2696284"/>
    <lineage>
        <taxon>Bacteria</taxon>
        <taxon>Bacillati</taxon>
        <taxon>Actinomycetota</taxon>
        <taxon>Actinomycetes</taxon>
        <taxon>Streptosporangiales</taxon>
        <taxon>Streptosporangiaceae</taxon>
        <taxon>Herbidospora</taxon>
    </lineage>
</organism>
<feature type="signal peptide" evidence="1">
    <location>
        <begin position="1"/>
        <end position="30"/>
    </location>
</feature>
<dbReference type="AlphaFoldDB" id="A0A7C9J6J8"/>
<evidence type="ECO:0000313" key="2">
    <source>
        <dbReference type="EMBL" id="NAS25765.1"/>
    </source>
</evidence>
<gene>
    <name evidence="2" type="ORF">GT755_29300</name>
</gene>
<proteinExistence type="predicted"/>
<feature type="chain" id="PRO_5028897686" description="Secreted protein" evidence="1">
    <location>
        <begin position="31"/>
        <end position="147"/>
    </location>
</feature>
<dbReference type="EMBL" id="WXEW01000009">
    <property type="protein sequence ID" value="NAS25765.1"/>
    <property type="molecule type" value="Genomic_DNA"/>
</dbReference>